<evidence type="ECO:0000313" key="1">
    <source>
        <dbReference type="EMBL" id="OAL10582.1"/>
    </source>
</evidence>
<protein>
    <submittedName>
        <fullName evidence="1">Uncharacterized protein</fullName>
    </submittedName>
</protein>
<dbReference type="RefSeq" id="WP_187149817.1">
    <property type="nucleotide sequence ID" value="NZ_LWUJ01000010.1"/>
</dbReference>
<proteinExistence type="predicted"/>
<name>A0A1A9QDB3_9MOLU</name>
<keyword evidence="2" id="KW-1185">Reference proteome</keyword>
<dbReference type="STRING" id="432608.A6V39_00760"/>
<sequence>MDDWTIPIKERLVKKGFKPVTNWNNKEDSLDTDLPKKYGIYKTTNWGREYNISQWCKENENQTGNNPELTKKVEALCFETMASQLKGQGKRILLEQEKTSWKKNWEKFKARRETANYAYWSFSSNLLKSENAPDDFIRRCRDNSQKPYTDENKGLLNEIELFCTNSP</sequence>
<dbReference type="Proteomes" id="UP000077623">
    <property type="component" value="Unassembled WGS sequence"/>
</dbReference>
<accession>A0A1A9QDB3</accession>
<gene>
    <name evidence="1" type="ORF">A6V39_00760</name>
</gene>
<organism evidence="1 2">
    <name type="scientific">Candidatus Mycoplasma haematobovis</name>
    <dbReference type="NCBI Taxonomy" id="432608"/>
    <lineage>
        <taxon>Bacteria</taxon>
        <taxon>Bacillati</taxon>
        <taxon>Mycoplasmatota</taxon>
        <taxon>Mollicutes</taxon>
        <taxon>Mycoplasmataceae</taxon>
        <taxon>Mycoplasma</taxon>
    </lineage>
</organism>
<comment type="caution">
    <text evidence="1">The sequence shown here is derived from an EMBL/GenBank/DDBJ whole genome shotgun (WGS) entry which is preliminary data.</text>
</comment>
<dbReference type="EMBL" id="LWUJ01000010">
    <property type="protein sequence ID" value="OAL10582.1"/>
    <property type="molecule type" value="Genomic_DNA"/>
</dbReference>
<reference evidence="2" key="1">
    <citation type="submission" date="2016-04" db="EMBL/GenBank/DDBJ databases">
        <authorList>
            <person name="Quiroz-Castaneda R.E."/>
            <person name="Martinez-Ocampo F."/>
        </authorList>
    </citation>
    <scope>NUCLEOTIDE SEQUENCE [LARGE SCALE GENOMIC DNA]</scope>
    <source>
        <strain evidence="2">INIFAP01</strain>
    </source>
</reference>
<dbReference type="AlphaFoldDB" id="A0A1A9QDB3"/>
<evidence type="ECO:0000313" key="2">
    <source>
        <dbReference type="Proteomes" id="UP000077623"/>
    </source>
</evidence>